<feature type="region of interest" description="Disordered" evidence="11">
    <location>
        <begin position="148"/>
        <end position="172"/>
    </location>
</feature>
<keyword evidence="5" id="KW-0963">Cytoplasm</keyword>
<evidence type="ECO:0000313" key="12">
    <source>
        <dbReference type="EMBL" id="PRW20768.1"/>
    </source>
</evidence>
<dbReference type="SUPFAM" id="SSF50729">
    <property type="entry name" value="PH domain-like"/>
    <property type="match status" value="1"/>
</dbReference>
<comment type="cofactor">
    <cofactor evidence="10">
        <name>Zn(2+)</name>
        <dbReference type="ChEBI" id="CHEBI:29105"/>
    </cofactor>
    <text evidence="10">Binds 1 zinc ion per subunit.</text>
</comment>
<organism evidence="12 13">
    <name type="scientific">Chlorella sorokiniana</name>
    <name type="common">Freshwater green alga</name>
    <dbReference type="NCBI Taxonomy" id="3076"/>
    <lineage>
        <taxon>Eukaryota</taxon>
        <taxon>Viridiplantae</taxon>
        <taxon>Chlorophyta</taxon>
        <taxon>core chlorophytes</taxon>
        <taxon>Trebouxiophyceae</taxon>
        <taxon>Chlorellales</taxon>
        <taxon>Chlorellaceae</taxon>
        <taxon>Chlorella clade</taxon>
        <taxon>Chlorella</taxon>
    </lineage>
</organism>
<feature type="binding site" evidence="10">
    <location>
        <position position="344"/>
    </location>
    <ligand>
        <name>Zn(2+)</name>
        <dbReference type="ChEBI" id="CHEBI:29105"/>
    </ligand>
</feature>
<comment type="caution">
    <text evidence="12">The sequence shown here is derived from an EMBL/GenBank/DDBJ whole genome shotgun (WGS) entry which is preliminary data.</text>
</comment>
<evidence type="ECO:0000256" key="9">
    <source>
        <dbReference type="ARBA" id="ARBA00048348"/>
    </source>
</evidence>
<dbReference type="PANTHER" id="PTHR16290">
    <property type="entry name" value="TRANSCRIPTION FACTOR SMIF DECAPPING ENZYME DCP1"/>
    <property type="match status" value="1"/>
</dbReference>
<dbReference type="SMART" id="SM00947">
    <property type="entry name" value="Pro_CA"/>
    <property type="match status" value="1"/>
</dbReference>
<evidence type="ECO:0000256" key="11">
    <source>
        <dbReference type="SAM" id="MobiDB-lite"/>
    </source>
</evidence>
<dbReference type="InterPro" id="IPR001765">
    <property type="entry name" value="Carbonic_anhydrase"/>
</dbReference>
<evidence type="ECO:0000256" key="3">
    <source>
        <dbReference type="ARBA" id="ARBA00008778"/>
    </source>
</evidence>
<dbReference type="GO" id="GO:0008270">
    <property type="term" value="F:zinc ion binding"/>
    <property type="evidence" value="ECO:0007669"/>
    <property type="project" value="InterPro"/>
</dbReference>
<reference evidence="12 13" key="1">
    <citation type="journal article" date="2018" name="Plant J.">
        <title>Genome sequences of Chlorella sorokiniana UTEX 1602 and Micractinium conductrix SAG 241.80: implications to maltose excretion by a green alga.</title>
        <authorList>
            <person name="Arriola M.B."/>
            <person name="Velmurugan N."/>
            <person name="Zhang Y."/>
            <person name="Plunkett M.H."/>
            <person name="Hondzo H."/>
            <person name="Barney B.M."/>
        </authorList>
    </citation>
    <scope>NUCLEOTIDE SEQUENCE [LARGE SCALE GENOMIC DNA]</scope>
    <source>
        <strain evidence="13">UTEX 1602</strain>
    </source>
</reference>
<dbReference type="Gene3D" id="2.30.29.30">
    <property type="entry name" value="Pleckstrin-homology domain (PH domain)/Phosphotyrosine-binding domain (PTB)"/>
    <property type="match status" value="1"/>
</dbReference>
<dbReference type="Proteomes" id="UP000239899">
    <property type="component" value="Unassembled WGS sequence"/>
</dbReference>
<evidence type="ECO:0000256" key="10">
    <source>
        <dbReference type="PIRSR" id="PIRSR601765-1"/>
    </source>
</evidence>
<dbReference type="GO" id="GO:0004089">
    <property type="term" value="F:carbonate dehydratase activity"/>
    <property type="evidence" value="ECO:0007669"/>
    <property type="project" value="UniProtKB-EC"/>
</dbReference>
<dbReference type="GO" id="GO:0000290">
    <property type="term" value="P:deadenylation-dependent decapping of nuclear-transcribed mRNA"/>
    <property type="evidence" value="ECO:0007669"/>
    <property type="project" value="InterPro"/>
</dbReference>
<feature type="binding site" evidence="10">
    <location>
        <position position="342"/>
    </location>
    <ligand>
        <name>Zn(2+)</name>
        <dbReference type="ChEBI" id="CHEBI:29105"/>
    </ligand>
</feature>
<dbReference type="PANTHER" id="PTHR16290:SF0">
    <property type="entry name" value="DECAPPING PROTEIN 1, ISOFORM A"/>
    <property type="match status" value="1"/>
</dbReference>
<keyword evidence="13" id="KW-1185">Reference proteome</keyword>
<feature type="region of interest" description="Disordered" evidence="11">
    <location>
        <begin position="451"/>
        <end position="478"/>
    </location>
</feature>
<comment type="similarity">
    <text evidence="2">Belongs to the beta-class carbonic anhydrase family.</text>
</comment>
<dbReference type="GO" id="GO:0015976">
    <property type="term" value="P:carbon utilization"/>
    <property type="evidence" value="ECO:0007669"/>
    <property type="project" value="InterPro"/>
</dbReference>
<keyword evidence="7 10" id="KW-0862">Zinc</keyword>
<evidence type="ECO:0000256" key="4">
    <source>
        <dbReference type="ARBA" id="ARBA00012925"/>
    </source>
</evidence>
<evidence type="ECO:0000256" key="2">
    <source>
        <dbReference type="ARBA" id="ARBA00006217"/>
    </source>
</evidence>
<dbReference type="InterPro" id="IPR036874">
    <property type="entry name" value="Carbonic_anhydrase_sf"/>
</dbReference>
<dbReference type="InterPro" id="IPR010334">
    <property type="entry name" value="Dcp1"/>
</dbReference>
<keyword evidence="10" id="KW-0479">Metal-binding</keyword>
<dbReference type="EMBL" id="LHPG02000022">
    <property type="protein sequence ID" value="PRW20768.1"/>
    <property type="molecule type" value="Genomic_DNA"/>
</dbReference>
<dbReference type="GO" id="GO:0008047">
    <property type="term" value="F:enzyme activator activity"/>
    <property type="evidence" value="ECO:0007669"/>
    <property type="project" value="InterPro"/>
</dbReference>
<feature type="compositionally biased region" description="Low complexity" evidence="11">
    <location>
        <begin position="148"/>
        <end position="164"/>
    </location>
</feature>
<dbReference type="PROSITE" id="PS00704">
    <property type="entry name" value="PROK_CO2_ANHYDRASE_1"/>
    <property type="match status" value="1"/>
</dbReference>
<dbReference type="InterPro" id="IPR011993">
    <property type="entry name" value="PH-like_dom_sf"/>
</dbReference>
<gene>
    <name evidence="12" type="ORF">C2E21_8846</name>
</gene>
<dbReference type="EC" id="4.2.1.1" evidence="4"/>
<dbReference type="STRING" id="3076.A0A2P6TDP3"/>
<dbReference type="GO" id="GO:0000932">
    <property type="term" value="C:P-body"/>
    <property type="evidence" value="ECO:0007669"/>
    <property type="project" value="TreeGrafter"/>
</dbReference>
<accession>A0A2P6TDP3</accession>
<evidence type="ECO:0000256" key="1">
    <source>
        <dbReference type="ARBA" id="ARBA00004496"/>
    </source>
</evidence>
<proteinExistence type="inferred from homology"/>
<keyword evidence="6" id="KW-0507">mRNA processing</keyword>
<comment type="subcellular location">
    <subcellularLocation>
        <location evidence="1">Cytoplasm</location>
    </subcellularLocation>
</comment>
<dbReference type="CDD" id="cd13182">
    <property type="entry name" value="EVH1-like_Dcp1"/>
    <property type="match status" value="1"/>
</dbReference>
<sequence>MAHHKPVIDQRAAEQMNLNVLKRIDPQIEELLATAGHVALYDFDIPTKRWSRKDVEGSLFLVKRRSQPRFQFIILNKKSAVAADNFVEDVHGGFQCEVQKPYVLYRNRANEVVGIWFYDDTDCDRISALLQRIAATFAAPSEAAAGTVAPPVAPERQAPAAPAAESSGGDAGFWDRQVAVPEERQLQPANGAFVQQPAAAAEPAAASGSSNNLARLFAGMKVAEAADRALRAKVSSLLSSLAANDAFCNILAAELKKSGIVLRAVCSSATRSPCLEGVGAPAAAKHTMCNGDDCTPRCAPEASLHTILESNRRWAAAQVEKTPNFFTKLVDSQTPEWLWIGCSDSRVPANELLGLGPGEVFVQVLRKLRGPEQVDKLVELNVMRQAWDNGQTLAVHGLVYALTDGILKPLTPPITSLGDFEVFSHEHELDGLRHLSLSVLEHMSFEREALRRTSMDPHSSRPKPQALEPNGEAGTPPV</sequence>
<evidence type="ECO:0000256" key="5">
    <source>
        <dbReference type="ARBA" id="ARBA00022490"/>
    </source>
</evidence>
<dbReference type="SUPFAM" id="SSF53056">
    <property type="entry name" value="beta-carbonic anhydrase, cab"/>
    <property type="match status" value="1"/>
</dbReference>
<protein>
    <recommendedName>
        <fullName evidence="4">carbonic anhydrase</fullName>
        <ecNumber evidence="4">4.2.1.1</ecNumber>
    </recommendedName>
</protein>
<dbReference type="OrthoDB" id="440673at2759"/>
<comment type="similarity">
    <text evidence="3">Belongs to the DCP1 family.</text>
</comment>
<evidence type="ECO:0000313" key="13">
    <source>
        <dbReference type="Proteomes" id="UP000239899"/>
    </source>
</evidence>
<dbReference type="GO" id="GO:0031087">
    <property type="term" value="P:deadenylation-independent decapping of nuclear-transcribed mRNA"/>
    <property type="evidence" value="ECO:0007669"/>
    <property type="project" value="TreeGrafter"/>
</dbReference>
<name>A0A2P6TDP3_CHLSO</name>
<dbReference type="Pfam" id="PF00484">
    <property type="entry name" value="Pro_CA"/>
    <property type="match status" value="1"/>
</dbReference>
<evidence type="ECO:0000256" key="7">
    <source>
        <dbReference type="ARBA" id="ARBA00022833"/>
    </source>
</evidence>
<dbReference type="GO" id="GO:0003729">
    <property type="term" value="F:mRNA binding"/>
    <property type="evidence" value="ECO:0007669"/>
    <property type="project" value="TreeGrafter"/>
</dbReference>
<keyword evidence="8" id="KW-0456">Lyase</keyword>
<dbReference type="Gene3D" id="3.40.1050.10">
    <property type="entry name" value="Carbonic anhydrase"/>
    <property type="match status" value="2"/>
</dbReference>
<comment type="catalytic activity">
    <reaction evidence="9">
        <text>hydrogencarbonate + H(+) = CO2 + H2O</text>
        <dbReference type="Rhea" id="RHEA:10748"/>
        <dbReference type="ChEBI" id="CHEBI:15377"/>
        <dbReference type="ChEBI" id="CHEBI:15378"/>
        <dbReference type="ChEBI" id="CHEBI:16526"/>
        <dbReference type="ChEBI" id="CHEBI:17544"/>
        <dbReference type="EC" id="4.2.1.1"/>
    </reaction>
</comment>
<evidence type="ECO:0000256" key="6">
    <source>
        <dbReference type="ARBA" id="ARBA00022664"/>
    </source>
</evidence>
<dbReference type="AlphaFoldDB" id="A0A2P6TDP3"/>
<dbReference type="GO" id="GO:0006397">
    <property type="term" value="P:mRNA processing"/>
    <property type="evidence" value="ECO:0007669"/>
    <property type="project" value="UniProtKB-KW"/>
</dbReference>
<evidence type="ECO:0000256" key="8">
    <source>
        <dbReference type="ARBA" id="ARBA00023239"/>
    </source>
</evidence>
<dbReference type="InterPro" id="IPR015892">
    <property type="entry name" value="Carbonic_anhydrase_CS"/>
</dbReference>
<dbReference type="Pfam" id="PF06058">
    <property type="entry name" value="DCP1"/>
    <property type="match status" value="1"/>
</dbReference>